<keyword evidence="4" id="KW-1185">Reference proteome</keyword>
<organism evidence="3 4">
    <name type="scientific">Terasakiella brassicae</name>
    <dbReference type="NCBI Taxonomy" id="1634917"/>
    <lineage>
        <taxon>Bacteria</taxon>
        <taxon>Pseudomonadati</taxon>
        <taxon>Pseudomonadota</taxon>
        <taxon>Alphaproteobacteria</taxon>
        <taxon>Rhodospirillales</taxon>
        <taxon>Terasakiellaceae</taxon>
        <taxon>Terasakiella</taxon>
    </lineage>
</organism>
<proteinExistence type="inferred from homology"/>
<keyword evidence="2" id="KW-1133">Transmembrane helix</keyword>
<evidence type="ECO:0000256" key="2">
    <source>
        <dbReference type="SAM" id="Phobius"/>
    </source>
</evidence>
<comment type="similarity">
    <text evidence="1">Belongs to the YggT family.</text>
</comment>
<sequence length="99" mass="11466">MDVVLVPLFQVLLAILNIYELIVVVTVVMSWLFHFNVINYSNQFVRIVWDICSKLTEPLLSRIRQFLPDMGGIDLSPIVLLLVVFFLQSVVQQLMFKLV</sequence>
<name>A0A917C1H2_9PROT</name>
<comment type="caution">
    <text evidence="3">The sequence shown here is derived from an EMBL/GenBank/DDBJ whole genome shotgun (WGS) entry which is preliminary data.</text>
</comment>
<evidence type="ECO:0000256" key="1">
    <source>
        <dbReference type="ARBA" id="ARBA00010894"/>
    </source>
</evidence>
<dbReference type="RefSeq" id="WP_188664473.1">
    <property type="nucleotide sequence ID" value="NZ_BMHV01000013.1"/>
</dbReference>
<accession>A0A917C1H2</accession>
<protein>
    <submittedName>
        <fullName evidence="3">YggT family protein</fullName>
    </submittedName>
</protein>
<keyword evidence="2" id="KW-0472">Membrane</keyword>
<evidence type="ECO:0000313" key="3">
    <source>
        <dbReference type="EMBL" id="GGF66161.1"/>
    </source>
</evidence>
<evidence type="ECO:0000313" key="4">
    <source>
        <dbReference type="Proteomes" id="UP000632498"/>
    </source>
</evidence>
<dbReference type="Proteomes" id="UP000632498">
    <property type="component" value="Unassembled WGS sequence"/>
</dbReference>
<dbReference type="InterPro" id="IPR003425">
    <property type="entry name" value="CCB3/YggT"/>
</dbReference>
<dbReference type="GO" id="GO:0016020">
    <property type="term" value="C:membrane"/>
    <property type="evidence" value="ECO:0007669"/>
    <property type="project" value="InterPro"/>
</dbReference>
<dbReference type="PANTHER" id="PTHR33219:SF14">
    <property type="entry name" value="PROTEIN COFACTOR ASSEMBLY OF COMPLEX C SUBUNIT B CCB3, CHLOROPLASTIC-RELATED"/>
    <property type="match status" value="1"/>
</dbReference>
<dbReference type="AlphaFoldDB" id="A0A917C1H2"/>
<dbReference type="PANTHER" id="PTHR33219">
    <property type="entry name" value="YLMG HOMOLOG PROTEIN 2, CHLOROPLASTIC"/>
    <property type="match status" value="1"/>
</dbReference>
<feature type="transmembrane region" description="Helical" evidence="2">
    <location>
        <begin position="75"/>
        <end position="96"/>
    </location>
</feature>
<feature type="transmembrane region" description="Helical" evidence="2">
    <location>
        <begin position="12"/>
        <end position="33"/>
    </location>
</feature>
<keyword evidence="2" id="KW-0812">Transmembrane</keyword>
<dbReference type="EMBL" id="BMHV01000013">
    <property type="protein sequence ID" value="GGF66161.1"/>
    <property type="molecule type" value="Genomic_DNA"/>
</dbReference>
<dbReference type="Pfam" id="PF02325">
    <property type="entry name" value="CCB3_YggT"/>
    <property type="match status" value="1"/>
</dbReference>
<gene>
    <name evidence="3" type="ORF">GCM10011332_20280</name>
</gene>
<reference evidence="3" key="1">
    <citation type="journal article" date="2014" name="Int. J. Syst. Evol. Microbiol.">
        <title>Complete genome sequence of Corynebacterium casei LMG S-19264T (=DSM 44701T), isolated from a smear-ripened cheese.</title>
        <authorList>
            <consortium name="US DOE Joint Genome Institute (JGI-PGF)"/>
            <person name="Walter F."/>
            <person name="Albersmeier A."/>
            <person name="Kalinowski J."/>
            <person name="Ruckert C."/>
        </authorList>
    </citation>
    <scope>NUCLEOTIDE SEQUENCE</scope>
    <source>
        <strain evidence="3">CGMCC 1.15254</strain>
    </source>
</reference>
<reference evidence="3" key="2">
    <citation type="submission" date="2020-09" db="EMBL/GenBank/DDBJ databases">
        <authorList>
            <person name="Sun Q."/>
            <person name="Zhou Y."/>
        </authorList>
    </citation>
    <scope>NUCLEOTIDE SEQUENCE</scope>
    <source>
        <strain evidence="3">CGMCC 1.15254</strain>
    </source>
</reference>